<evidence type="ECO:0000256" key="7">
    <source>
        <dbReference type="ARBA" id="ARBA00022741"/>
    </source>
</evidence>
<sequence>MAGEIANDVNHLTLSNGDSSVNSGQDEDLVDPWNVVSKSETGVDYNKLIQRFGSSKIDQELIDRFENVTGKKVHHLLRRGVFFSHRDMHTILTNYESGKPFYLYTGRGPSSSSMHLGHLIPFTLCKWLQDVFDVPLVIQLTDDEKSLWKDIKVEEAHRLAYENAKDIIAIGFDPDKTFIFSDLDYVGRCPEFYRNMIRIQKCVTFNQVKGIFGFDDSTVIGKIGFPAVQATPALSTSFPDIFGDKKIQCLIPCAIDQDPYFRMTRDVCPRLGFKKPALLHSKFFPALQGAQTKMSSSEANSTIFCCDTPKQLKNKINKHAFSGGQATVEDHRELGGNCDIDISYQYLIFFLEDDEKLEQIRKDYTSGALLTGELKKILIDVLTPVLTEHQQRRSKVTDEVLKQYMTPRKLNFK</sequence>
<proteinExistence type="inferred from homology"/>
<dbReference type="Gene3D" id="3.40.50.620">
    <property type="entry name" value="HUPs"/>
    <property type="match status" value="1"/>
</dbReference>
<evidence type="ECO:0000256" key="5">
    <source>
        <dbReference type="ARBA" id="ARBA00022490"/>
    </source>
</evidence>
<evidence type="ECO:0000313" key="14">
    <source>
        <dbReference type="EMBL" id="KAJ8924198.1"/>
    </source>
</evidence>
<dbReference type="InterPro" id="IPR002305">
    <property type="entry name" value="aa-tRNA-synth_Ic"/>
</dbReference>
<evidence type="ECO:0000256" key="8">
    <source>
        <dbReference type="ARBA" id="ARBA00022840"/>
    </source>
</evidence>
<dbReference type="Proteomes" id="UP001159042">
    <property type="component" value="Unassembled WGS sequence"/>
</dbReference>
<evidence type="ECO:0000256" key="10">
    <source>
        <dbReference type="ARBA" id="ARBA00023146"/>
    </source>
</evidence>
<keyword evidence="9 12" id="KW-0648">Protein biosynthesis</keyword>
<dbReference type="InterPro" id="IPR002306">
    <property type="entry name" value="Trp-tRNA-ligase"/>
</dbReference>
<protein>
    <recommendedName>
        <fullName evidence="4">Tryptophan--tRNA ligase, cytoplasmic</fullName>
        <ecNumber evidence="3">6.1.1.2</ecNumber>
    </recommendedName>
    <alternativeName>
        <fullName evidence="11">Tryptophanyl-tRNA synthetase</fullName>
    </alternativeName>
</protein>
<evidence type="ECO:0000256" key="2">
    <source>
        <dbReference type="ARBA" id="ARBA00005594"/>
    </source>
</evidence>
<evidence type="ECO:0000256" key="9">
    <source>
        <dbReference type="ARBA" id="ARBA00022917"/>
    </source>
</evidence>
<dbReference type="Pfam" id="PF00579">
    <property type="entry name" value="tRNA-synt_1b"/>
    <property type="match status" value="1"/>
</dbReference>
<dbReference type="CDD" id="cd00806">
    <property type="entry name" value="TrpRS_core"/>
    <property type="match status" value="1"/>
</dbReference>
<dbReference type="FunFam" id="1.10.240.10:FF:000003">
    <property type="entry name" value="Tryptophan--tRNA ligase, cytoplasmic"/>
    <property type="match status" value="1"/>
</dbReference>
<dbReference type="GO" id="GO:0004830">
    <property type="term" value="F:tryptophan-tRNA ligase activity"/>
    <property type="evidence" value="ECO:0007669"/>
    <property type="project" value="UniProtKB-EC"/>
</dbReference>
<keyword evidence="10 12" id="KW-0030">Aminoacyl-tRNA synthetase</keyword>
<comment type="subcellular location">
    <subcellularLocation>
        <location evidence="1">Cytoplasm</location>
    </subcellularLocation>
</comment>
<evidence type="ECO:0000256" key="13">
    <source>
        <dbReference type="SAM" id="MobiDB-lite"/>
    </source>
</evidence>
<dbReference type="Gene3D" id="1.10.240.10">
    <property type="entry name" value="Tyrosyl-Transfer RNA Synthetase"/>
    <property type="match status" value="1"/>
</dbReference>
<evidence type="ECO:0000256" key="4">
    <source>
        <dbReference type="ARBA" id="ARBA00013782"/>
    </source>
</evidence>
<organism evidence="14 15">
    <name type="scientific">Exocentrus adspersus</name>
    <dbReference type="NCBI Taxonomy" id="1586481"/>
    <lineage>
        <taxon>Eukaryota</taxon>
        <taxon>Metazoa</taxon>
        <taxon>Ecdysozoa</taxon>
        <taxon>Arthropoda</taxon>
        <taxon>Hexapoda</taxon>
        <taxon>Insecta</taxon>
        <taxon>Pterygota</taxon>
        <taxon>Neoptera</taxon>
        <taxon>Endopterygota</taxon>
        <taxon>Coleoptera</taxon>
        <taxon>Polyphaga</taxon>
        <taxon>Cucujiformia</taxon>
        <taxon>Chrysomeloidea</taxon>
        <taxon>Cerambycidae</taxon>
        <taxon>Lamiinae</taxon>
        <taxon>Acanthocinini</taxon>
        <taxon>Exocentrus</taxon>
    </lineage>
</organism>
<keyword evidence="15" id="KW-1185">Reference proteome</keyword>
<dbReference type="PANTHER" id="PTHR10055:SF1">
    <property type="entry name" value="TRYPTOPHAN--TRNA LIGASE, CYTOPLASMIC"/>
    <property type="match status" value="1"/>
</dbReference>
<feature type="region of interest" description="Disordered" evidence="13">
    <location>
        <begin position="1"/>
        <end position="25"/>
    </location>
</feature>
<dbReference type="GO" id="GO:0005524">
    <property type="term" value="F:ATP binding"/>
    <property type="evidence" value="ECO:0007669"/>
    <property type="project" value="UniProtKB-KW"/>
</dbReference>
<evidence type="ECO:0000313" key="15">
    <source>
        <dbReference type="Proteomes" id="UP001159042"/>
    </source>
</evidence>
<comment type="similarity">
    <text evidence="2 12">Belongs to the class-I aminoacyl-tRNA synthetase family.</text>
</comment>
<keyword evidence="6 12" id="KW-0436">Ligase</keyword>
<keyword evidence="5" id="KW-0963">Cytoplasm</keyword>
<evidence type="ECO:0000256" key="6">
    <source>
        <dbReference type="ARBA" id="ARBA00022598"/>
    </source>
</evidence>
<dbReference type="EC" id="6.1.1.2" evidence="3"/>
<gene>
    <name evidence="14" type="ORF">NQ315_006989</name>
</gene>
<dbReference type="PRINTS" id="PR01039">
    <property type="entry name" value="TRNASYNTHTRP"/>
</dbReference>
<evidence type="ECO:0000256" key="11">
    <source>
        <dbReference type="ARBA" id="ARBA00030268"/>
    </source>
</evidence>
<dbReference type="PANTHER" id="PTHR10055">
    <property type="entry name" value="TRYPTOPHANYL-TRNA SYNTHETASE"/>
    <property type="match status" value="1"/>
</dbReference>
<dbReference type="EMBL" id="JANEYG010000003">
    <property type="protein sequence ID" value="KAJ8924198.1"/>
    <property type="molecule type" value="Genomic_DNA"/>
</dbReference>
<accession>A0AAV8WD20</accession>
<evidence type="ECO:0000256" key="1">
    <source>
        <dbReference type="ARBA" id="ARBA00004496"/>
    </source>
</evidence>
<dbReference type="FunFam" id="3.40.50.620:FF:000033">
    <property type="entry name" value="tryptophan--tRNA ligase, cytoplasmic"/>
    <property type="match status" value="1"/>
</dbReference>
<reference evidence="14 15" key="1">
    <citation type="journal article" date="2023" name="Insect Mol. Biol.">
        <title>Genome sequencing provides insights into the evolution of gene families encoding plant cell wall-degrading enzymes in longhorned beetles.</title>
        <authorList>
            <person name="Shin N.R."/>
            <person name="Okamura Y."/>
            <person name="Kirsch R."/>
            <person name="Pauchet Y."/>
        </authorList>
    </citation>
    <scope>NUCLEOTIDE SEQUENCE [LARGE SCALE GENOMIC DNA]</scope>
    <source>
        <strain evidence="14">EAD_L_NR</strain>
    </source>
</reference>
<dbReference type="SUPFAM" id="SSF52374">
    <property type="entry name" value="Nucleotidylyl transferase"/>
    <property type="match status" value="1"/>
</dbReference>
<dbReference type="GO" id="GO:0006436">
    <property type="term" value="P:tryptophanyl-tRNA aminoacylation"/>
    <property type="evidence" value="ECO:0007669"/>
    <property type="project" value="InterPro"/>
</dbReference>
<evidence type="ECO:0000256" key="12">
    <source>
        <dbReference type="RuleBase" id="RU363036"/>
    </source>
</evidence>
<dbReference type="InterPro" id="IPR014729">
    <property type="entry name" value="Rossmann-like_a/b/a_fold"/>
</dbReference>
<name>A0AAV8WD20_9CUCU</name>
<feature type="compositionally biased region" description="Polar residues" evidence="13">
    <location>
        <begin position="10"/>
        <end position="24"/>
    </location>
</feature>
<keyword evidence="8 12" id="KW-0067">ATP-binding</keyword>
<keyword evidence="7 12" id="KW-0547">Nucleotide-binding</keyword>
<dbReference type="AlphaFoldDB" id="A0AAV8WD20"/>
<dbReference type="NCBIfam" id="TIGR00233">
    <property type="entry name" value="trpS"/>
    <property type="match status" value="1"/>
</dbReference>
<comment type="caution">
    <text evidence="14">The sequence shown here is derived from an EMBL/GenBank/DDBJ whole genome shotgun (WGS) entry which is preliminary data.</text>
</comment>
<dbReference type="GO" id="GO:0005737">
    <property type="term" value="C:cytoplasm"/>
    <property type="evidence" value="ECO:0007669"/>
    <property type="project" value="UniProtKB-SubCell"/>
</dbReference>
<evidence type="ECO:0000256" key="3">
    <source>
        <dbReference type="ARBA" id="ARBA00013161"/>
    </source>
</evidence>